<comment type="caution">
    <text evidence="1">The sequence shown here is derived from an EMBL/GenBank/DDBJ whole genome shotgun (WGS) entry which is preliminary data.</text>
</comment>
<proteinExistence type="predicted"/>
<accession>A0A8T2FJM1</accession>
<keyword evidence="2" id="KW-1185">Reference proteome</keyword>
<sequence>MRFSRYAIYGSRGPRESWHSLKFLMSLGFQNV</sequence>
<gene>
    <name evidence="1" type="ORF">ISN45_At02g011130</name>
</gene>
<reference evidence="1 2" key="1">
    <citation type="submission" date="2020-12" db="EMBL/GenBank/DDBJ databases">
        <title>Concerted genomic and epigenomic changes stabilize Arabidopsis allopolyploids.</title>
        <authorList>
            <person name="Chen Z."/>
        </authorList>
    </citation>
    <scope>NUCLEOTIDE SEQUENCE [LARGE SCALE GENOMIC DNA]</scope>
    <source>
        <strain evidence="1">Allo738</strain>
        <tissue evidence="1">Leaf</tissue>
    </source>
</reference>
<dbReference type="Proteomes" id="UP000694240">
    <property type="component" value="Chromosome 2"/>
</dbReference>
<dbReference type="EMBL" id="JAEFBK010000002">
    <property type="protein sequence ID" value="KAG7636488.1"/>
    <property type="molecule type" value="Genomic_DNA"/>
</dbReference>
<dbReference type="AlphaFoldDB" id="A0A8T2FJM1"/>
<evidence type="ECO:0000313" key="1">
    <source>
        <dbReference type="EMBL" id="KAG7636488.1"/>
    </source>
</evidence>
<protein>
    <submittedName>
        <fullName evidence="1">Uncharacterized protein</fullName>
    </submittedName>
</protein>
<evidence type="ECO:0000313" key="2">
    <source>
        <dbReference type="Proteomes" id="UP000694240"/>
    </source>
</evidence>
<organism evidence="1 2">
    <name type="scientific">Arabidopsis thaliana x Arabidopsis arenosa</name>
    <dbReference type="NCBI Taxonomy" id="1240361"/>
    <lineage>
        <taxon>Eukaryota</taxon>
        <taxon>Viridiplantae</taxon>
        <taxon>Streptophyta</taxon>
        <taxon>Embryophyta</taxon>
        <taxon>Tracheophyta</taxon>
        <taxon>Spermatophyta</taxon>
        <taxon>Magnoliopsida</taxon>
        <taxon>eudicotyledons</taxon>
        <taxon>Gunneridae</taxon>
        <taxon>Pentapetalae</taxon>
        <taxon>rosids</taxon>
        <taxon>malvids</taxon>
        <taxon>Brassicales</taxon>
        <taxon>Brassicaceae</taxon>
        <taxon>Camelineae</taxon>
        <taxon>Arabidopsis</taxon>
    </lineage>
</organism>
<name>A0A8T2FJM1_9BRAS</name>